<name>A0A2P8G3Y1_9BACT</name>
<dbReference type="PANTHER" id="PTHR10963:SF55">
    <property type="entry name" value="GLYCOSIDE HYDROLASE FAMILY 16 PROTEIN"/>
    <property type="match status" value="1"/>
</dbReference>
<dbReference type="CDD" id="cd08023">
    <property type="entry name" value="GH16_laminarinase_like"/>
    <property type="match status" value="1"/>
</dbReference>
<sequence length="301" mass="33980">MVQNIPEKHKGRLITMLETIIPLRRLTLAMFITAISTVAGCAQPSEKPKTTAQQYEFAPTPSWQDEFNTPGKPDPAKWSYDLGDHGWGNNELENYTEKIENAKVENGNLVITAIKEPSGKQQYSSARLVSKGKADFTYGKFEIRAKLPKGRGTWPAIWMLASGNSYGNKGWPDNGEIDIMEHVGFDQDRLHGNIHTKAFNHAIKTNKGNNVIVKGLSEDFHVYTCEWTPETVKILVDGNAYFTFQKEATYQWPEWPFDKPFHLILNVAVGGNWGGQKGVDDSIFPQKMEVDYVRVYPLVTK</sequence>
<feature type="domain" description="GH16" evidence="2">
    <location>
        <begin position="53"/>
        <end position="301"/>
    </location>
</feature>
<protein>
    <submittedName>
        <fullName evidence="3">Beta-glucanase (GH16 family)</fullName>
    </submittedName>
</protein>
<dbReference type="Proteomes" id="UP000241964">
    <property type="component" value="Unassembled WGS sequence"/>
</dbReference>
<dbReference type="Pfam" id="PF00722">
    <property type="entry name" value="Glyco_hydro_16"/>
    <property type="match status" value="1"/>
</dbReference>
<dbReference type="InterPro" id="IPR013320">
    <property type="entry name" value="ConA-like_dom_sf"/>
</dbReference>
<dbReference type="SUPFAM" id="SSF49899">
    <property type="entry name" value="Concanavalin A-like lectins/glucanases"/>
    <property type="match status" value="1"/>
</dbReference>
<proteinExistence type="inferred from homology"/>
<evidence type="ECO:0000313" key="4">
    <source>
        <dbReference type="Proteomes" id="UP000241964"/>
    </source>
</evidence>
<dbReference type="PANTHER" id="PTHR10963">
    <property type="entry name" value="GLYCOSYL HYDROLASE-RELATED"/>
    <property type="match status" value="1"/>
</dbReference>
<dbReference type="Gene3D" id="2.60.120.200">
    <property type="match status" value="1"/>
</dbReference>
<comment type="similarity">
    <text evidence="1">Belongs to the glycosyl hydrolase 16 family.</text>
</comment>
<evidence type="ECO:0000313" key="3">
    <source>
        <dbReference type="EMBL" id="PSL28646.1"/>
    </source>
</evidence>
<organism evidence="3 4">
    <name type="scientific">Dyadobacter jiangsuensis</name>
    <dbReference type="NCBI Taxonomy" id="1591085"/>
    <lineage>
        <taxon>Bacteria</taxon>
        <taxon>Pseudomonadati</taxon>
        <taxon>Bacteroidota</taxon>
        <taxon>Cytophagia</taxon>
        <taxon>Cytophagales</taxon>
        <taxon>Spirosomataceae</taxon>
        <taxon>Dyadobacter</taxon>
    </lineage>
</organism>
<comment type="caution">
    <text evidence="3">The sequence shown here is derived from an EMBL/GenBank/DDBJ whole genome shotgun (WGS) entry which is preliminary data.</text>
</comment>
<dbReference type="EMBL" id="PYAS01000006">
    <property type="protein sequence ID" value="PSL28646.1"/>
    <property type="molecule type" value="Genomic_DNA"/>
</dbReference>
<accession>A0A2P8G3Y1</accession>
<reference evidence="3 4" key="1">
    <citation type="submission" date="2018-03" db="EMBL/GenBank/DDBJ databases">
        <title>Genomic Encyclopedia of Archaeal and Bacterial Type Strains, Phase II (KMG-II): from individual species to whole genera.</title>
        <authorList>
            <person name="Goeker M."/>
        </authorList>
    </citation>
    <scope>NUCLEOTIDE SEQUENCE [LARGE SCALE GENOMIC DNA]</scope>
    <source>
        <strain evidence="3 4">DSM 29057</strain>
    </source>
</reference>
<gene>
    <name evidence="3" type="ORF">CLV60_106249</name>
</gene>
<dbReference type="InterPro" id="IPR050546">
    <property type="entry name" value="Glycosyl_Hydrlase_16"/>
</dbReference>
<dbReference type="GO" id="GO:0005975">
    <property type="term" value="P:carbohydrate metabolic process"/>
    <property type="evidence" value="ECO:0007669"/>
    <property type="project" value="InterPro"/>
</dbReference>
<dbReference type="PROSITE" id="PS51762">
    <property type="entry name" value="GH16_2"/>
    <property type="match status" value="1"/>
</dbReference>
<evidence type="ECO:0000256" key="1">
    <source>
        <dbReference type="ARBA" id="ARBA00006865"/>
    </source>
</evidence>
<dbReference type="GO" id="GO:0004553">
    <property type="term" value="F:hydrolase activity, hydrolyzing O-glycosyl compounds"/>
    <property type="evidence" value="ECO:0007669"/>
    <property type="project" value="InterPro"/>
</dbReference>
<evidence type="ECO:0000259" key="2">
    <source>
        <dbReference type="PROSITE" id="PS51762"/>
    </source>
</evidence>
<keyword evidence="4" id="KW-1185">Reference proteome</keyword>
<dbReference type="AlphaFoldDB" id="A0A2P8G3Y1"/>
<dbReference type="InterPro" id="IPR000757">
    <property type="entry name" value="Beta-glucanase-like"/>
</dbReference>